<name>A0A0L6JMC0_9FIRM</name>
<dbReference type="Proteomes" id="UP000036923">
    <property type="component" value="Unassembled WGS sequence"/>
</dbReference>
<reference evidence="2" key="1">
    <citation type="submission" date="2015-07" db="EMBL/GenBank/DDBJ databases">
        <title>Near-Complete Genome Sequence of the Cellulolytic Bacterium Bacteroides (Pseudobacteroides) cellulosolvens ATCC 35603.</title>
        <authorList>
            <person name="Dassa B."/>
            <person name="Utturkar S.M."/>
            <person name="Klingeman D.M."/>
            <person name="Hurt R.A."/>
            <person name="Keller M."/>
            <person name="Xu J."/>
            <person name="Reddy Y.H.K."/>
            <person name="Borovok I."/>
            <person name="Grinberg I.R."/>
            <person name="Lamed R."/>
            <person name="Zhivin O."/>
            <person name="Bayer E.A."/>
            <person name="Brown S.D."/>
        </authorList>
    </citation>
    <scope>NUCLEOTIDE SEQUENCE [LARGE SCALE GENOMIC DNA]</scope>
    <source>
        <strain evidence="2">DSM 2933</strain>
    </source>
</reference>
<organism evidence="1 2">
    <name type="scientific">Pseudobacteroides cellulosolvens ATCC 35603 = DSM 2933</name>
    <dbReference type="NCBI Taxonomy" id="398512"/>
    <lineage>
        <taxon>Bacteria</taxon>
        <taxon>Bacillati</taxon>
        <taxon>Bacillota</taxon>
        <taxon>Clostridia</taxon>
        <taxon>Eubacteriales</taxon>
        <taxon>Oscillospiraceae</taxon>
        <taxon>Pseudobacteroides</taxon>
    </lineage>
</organism>
<gene>
    <name evidence="1" type="ORF">Bccel_2184</name>
</gene>
<dbReference type="EMBL" id="LGTC01000001">
    <property type="protein sequence ID" value="KNY26919.1"/>
    <property type="molecule type" value="Genomic_DNA"/>
</dbReference>
<sequence length="174" mass="20785">MENQLYYNIQGYLQAFEQLNTFTNHGSYYSFNYISYDTDIVLSIKRHLREENVKLMEQMPGSINDFNEDIVLEFKQENNWEALLINDLEQFFLEVFYEEYIEKHKSAHEKRKSCVSNFIKLLKEFFADNLENVWCSGADSYYSTLTQYYHECSGIDYIFKAKDGIYLLHLGICD</sequence>
<keyword evidence="2" id="KW-1185">Reference proteome</keyword>
<protein>
    <submittedName>
        <fullName evidence="1">Uncharacterized protein</fullName>
    </submittedName>
</protein>
<proteinExistence type="predicted"/>
<dbReference type="RefSeq" id="WP_036945706.1">
    <property type="nucleotide sequence ID" value="NZ_JQKC01000069.1"/>
</dbReference>
<accession>A0A0L6JMC0</accession>
<evidence type="ECO:0000313" key="2">
    <source>
        <dbReference type="Proteomes" id="UP000036923"/>
    </source>
</evidence>
<evidence type="ECO:0000313" key="1">
    <source>
        <dbReference type="EMBL" id="KNY26919.1"/>
    </source>
</evidence>
<comment type="caution">
    <text evidence="1">The sequence shown here is derived from an EMBL/GenBank/DDBJ whole genome shotgun (WGS) entry which is preliminary data.</text>
</comment>
<dbReference type="OrthoDB" id="9959078at2"/>
<dbReference type="AlphaFoldDB" id="A0A0L6JMC0"/>